<dbReference type="STRING" id="1114924.SAMN05216258_10689"/>
<keyword evidence="1" id="KW-0732">Signal</keyword>
<sequence>MKRILLAAAAAAALAVSAVASGAPARAQDAVETSESGVLLGIQTEGSPDAPVHVIEYVSLTCPHCAAFQADVFPQLKKDFIDTGKITYEVREAYFDRFGLMAAVVARCGGPERYFGFIDLFLTRQSRWARADDIPAELAKMGRQGGMTEEQVNACLADTDAQRALVGMYQEYREDPRFTGTPTLIVGDEKVENPSYENLAKAIEAEM</sequence>
<dbReference type="EMBL" id="FOQH01000006">
    <property type="protein sequence ID" value="SFI37228.1"/>
    <property type="molecule type" value="Genomic_DNA"/>
</dbReference>
<dbReference type="RefSeq" id="WP_092860452.1">
    <property type="nucleotide sequence ID" value="NZ_FOQH01000006.1"/>
</dbReference>
<evidence type="ECO:0000256" key="1">
    <source>
        <dbReference type="SAM" id="SignalP"/>
    </source>
</evidence>
<proteinExistence type="predicted"/>
<keyword evidence="4" id="KW-1185">Reference proteome</keyword>
<dbReference type="Gene3D" id="3.40.30.10">
    <property type="entry name" value="Glutaredoxin"/>
    <property type="match status" value="1"/>
</dbReference>
<dbReference type="InterPro" id="IPR012336">
    <property type="entry name" value="Thioredoxin-like_fold"/>
</dbReference>
<dbReference type="OrthoDB" id="8478320at2"/>
<protein>
    <submittedName>
        <fullName evidence="3">Protein-disulfide isomerase</fullName>
    </submittedName>
</protein>
<keyword evidence="3" id="KW-0413">Isomerase</keyword>
<dbReference type="GO" id="GO:0016853">
    <property type="term" value="F:isomerase activity"/>
    <property type="evidence" value="ECO:0007669"/>
    <property type="project" value="UniProtKB-KW"/>
</dbReference>
<dbReference type="SUPFAM" id="SSF52833">
    <property type="entry name" value="Thioredoxin-like"/>
    <property type="match status" value="1"/>
</dbReference>
<reference evidence="3 4" key="1">
    <citation type="submission" date="2016-10" db="EMBL/GenBank/DDBJ databases">
        <authorList>
            <person name="de Groot N.N."/>
        </authorList>
    </citation>
    <scope>NUCLEOTIDE SEQUENCE [LARGE SCALE GENOMIC DNA]</scope>
    <source>
        <strain evidence="3 4">CGMCC 1.11030</strain>
    </source>
</reference>
<feature type="domain" description="Thioredoxin-like fold" evidence="2">
    <location>
        <begin position="46"/>
        <end position="205"/>
    </location>
</feature>
<dbReference type="Proteomes" id="UP000199377">
    <property type="component" value="Unassembled WGS sequence"/>
</dbReference>
<feature type="signal peptide" evidence="1">
    <location>
        <begin position="1"/>
        <end position="20"/>
    </location>
</feature>
<dbReference type="Pfam" id="PF13462">
    <property type="entry name" value="Thioredoxin_4"/>
    <property type="match status" value="1"/>
</dbReference>
<name>A0A1I3HN77_9RHOB</name>
<organism evidence="3 4">
    <name type="scientific">Albimonas pacifica</name>
    <dbReference type="NCBI Taxonomy" id="1114924"/>
    <lineage>
        <taxon>Bacteria</taxon>
        <taxon>Pseudomonadati</taxon>
        <taxon>Pseudomonadota</taxon>
        <taxon>Alphaproteobacteria</taxon>
        <taxon>Rhodobacterales</taxon>
        <taxon>Paracoccaceae</taxon>
        <taxon>Albimonas</taxon>
    </lineage>
</organism>
<dbReference type="InterPro" id="IPR036249">
    <property type="entry name" value="Thioredoxin-like_sf"/>
</dbReference>
<evidence type="ECO:0000259" key="2">
    <source>
        <dbReference type="Pfam" id="PF13462"/>
    </source>
</evidence>
<accession>A0A1I3HN77</accession>
<dbReference type="AlphaFoldDB" id="A0A1I3HN77"/>
<evidence type="ECO:0000313" key="3">
    <source>
        <dbReference type="EMBL" id="SFI37228.1"/>
    </source>
</evidence>
<feature type="chain" id="PRO_5011566736" evidence="1">
    <location>
        <begin position="21"/>
        <end position="207"/>
    </location>
</feature>
<gene>
    <name evidence="3" type="ORF">SAMN05216258_10689</name>
</gene>
<evidence type="ECO:0000313" key="4">
    <source>
        <dbReference type="Proteomes" id="UP000199377"/>
    </source>
</evidence>